<proteinExistence type="predicted"/>
<reference evidence="3" key="1">
    <citation type="submission" date="2017-08" db="EMBL/GenBank/DDBJ databases">
        <title>A dynamic microbial community with high functional redundancy inhabits the cold, oxic subseafloor aquifer.</title>
        <authorList>
            <person name="Tully B.J."/>
            <person name="Wheat C.G."/>
            <person name="Glazer B.T."/>
            <person name="Huber J.A."/>
        </authorList>
    </citation>
    <scope>NUCLEOTIDE SEQUENCE [LARGE SCALE GENOMIC DNA]</scope>
</reference>
<keyword evidence="1" id="KW-1133">Transmembrane helix</keyword>
<feature type="transmembrane region" description="Helical" evidence="1">
    <location>
        <begin position="264"/>
        <end position="286"/>
    </location>
</feature>
<feature type="transmembrane region" description="Helical" evidence="1">
    <location>
        <begin position="167"/>
        <end position="186"/>
    </location>
</feature>
<feature type="transmembrane region" description="Helical" evidence="1">
    <location>
        <begin position="6"/>
        <end position="32"/>
    </location>
</feature>
<feature type="transmembrane region" description="Helical" evidence="1">
    <location>
        <begin position="82"/>
        <end position="104"/>
    </location>
</feature>
<dbReference type="AlphaFoldDB" id="A0A2A5AH71"/>
<feature type="transmembrane region" description="Helical" evidence="1">
    <location>
        <begin position="44"/>
        <end position="67"/>
    </location>
</feature>
<evidence type="ECO:0000256" key="1">
    <source>
        <dbReference type="SAM" id="Phobius"/>
    </source>
</evidence>
<feature type="transmembrane region" description="Helical" evidence="1">
    <location>
        <begin position="135"/>
        <end position="160"/>
    </location>
</feature>
<organism evidence="2 3">
    <name type="scientific">SAR86 cluster bacterium</name>
    <dbReference type="NCBI Taxonomy" id="2030880"/>
    <lineage>
        <taxon>Bacteria</taxon>
        <taxon>Pseudomonadati</taxon>
        <taxon>Pseudomonadota</taxon>
        <taxon>Gammaproteobacteria</taxon>
        <taxon>SAR86 cluster</taxon>
    </lineage>
</organism>
<keyword evidence="1" id="KW-0472">Membrane</keyword>
<name>A0A2A5AH71_9GAMM</name>
<evidence type="ECO:0000313" key="2">
    <source>
        <dbReference type="EMBL" id="PCJ18108.1"/>
    </source>
</evidence>
<accession>A0A2A5AH71</accession>
<protein>
    <recommendedName>
        <fullName evidence="4">O-antigen ligase domain-containing protein</fullName>
    </recommendedName>
</protein>
<comment type="caution">
    <text evidence="2">The sequence shown here is derived from an EMBL/GenBank/DDBJ whole genome shotgun (WGS) entry which is preliminary data.</text>
</comment>
<feature type="transmembrane region" description="Helical" evidence="1">
    <location>
        <begin position="298"/>
        <end position="319"/>
    </location>
</feature>
<gene>
    <name evidence="2" type="ORF">COA96_17185</name>
</gene>
<keyword evidence="1" id="KW-0812">Transmembrane</keyword>
<evidence type="ECO:0008006" key="4">
    <source>
        <dbReference type="Google" id="ProtNLM"/>
    </source>
</evidence>
<sequence>MSTLLSWPFVVEVLGSFYSFFSFLVFGVFLAFSKKISVNLSLAFVFLLLGVVFFFLSPNGALVALLVTKMFLGLTIGRNLEVIFPTSIKLLLALMLISISLMAFSTNRNDYVNFNFIVVWCLITISMFLSSWRVISLGTIVTVLSASRTGFVGLLILLFGQRSSQQYALFGKLALICIFFLLTFAFNERIFSFFDLILSNQVNSIDSFSGFDGSKSARIRLTQAALLIDNYQLWIFRGFDLQELEAIFHTNDGLSTTAFLHSSILLLLAAGGVFFFISIFVLLAFYVKASLCKLNIPFLLIVSVAFASTMAVDKLYFWIAVGGALEAISRKSYKSASQYE</sequence>
<dbReference type="Proteomes" id="UP000218327">
    <property type="component" value="Unassembled WGS sequence"/>
</dbReference>
<evidence type="ECO:0000313" key="3">
    <source>
        <dbReference type="Proteomes" id="UP000218327"/>
    </source>
</evidence>
<dbReference type="EMBL" id="NVVJ01000102">
    <property type="protein sequence ID" value="PCJ18108.1"/>
    <property type="molecule type" value="Genomic_DNA"/>
</dbReference>
<feature type="transmembrane region" description="Helical" evidence="1">
    <location>
        <begin position="111"/>
        <end position="129"/>
    </location>
</feature>